<feature type="repeat" description="ANK" evidence="3">
    <location>
        <begin position="684"/>
        <end position="716"/>
    </location>
</feature>
<keyword evidence="6" id="KW-1185">Reference proteome</keyword>
<dbReference type="SUPFAM" id="SSF52540">
    <property type="entry name" value="P-loop containing nucleoside triphosphate hydrolases"/>
    <property type="match status" value="1"/>
</dbReference>
<feature type="repeat" description="ANK" evidence="3">
    <location>
        <begin position="552"/>
        <end position="584"/>
    </location>
</feature>
<feature type="repeat" description="ANK" evidence="3">
    <location>
        <begin position="453"/>
        <end position="485"/>
    </location>
</feature>
<accession>A0A8B6CE39</accession>
<dbReference type="SUPFAM" id="SSF48403">
    <property type="entry name" value="Ankyrin repeat"/>
    <property type="match status" value="2"/>
</dbReference>
<dbReference type="Pfam" id="PF20720">
    <property type="entry name" value="nSTAND3"/>
    <property type="match status" value="1"/>
</dbReference>
<feature type="repeat" description="ANK" evidence="3">
    <location>
        <begin position="868"/>
        <end position="894"/>
    </location>
</feature>
<dbReference type="InterPro" id="IPR002110">
    <property type="entry name" value="Ankyrin_rpt"/>
</dbReference>
<evidence type="ECO:0000313" key="5">
    <source>
        <dbReference type="EMBL" id="VDI02937.1"/>
    </source>
</evidence>
<feature type="repeat" description="ANK" evidence="3">
    <location>
        <begin position="750"/>
        <end position="782"/>
    </location>
</feature>
<feature type="non-terminal residue" evidence="5">
    <location>
        <position position="1"/>
    </location>
</feature>
<dbReference type="PANTHER" id="PTHR24198">
    <property type="entry name" value="ANKYRIN REPEAT AND PROTEIN KINASE DOMAIN-CONTAINING PROTEIN"/>
    <property type="match status" value="1"/>
</dbReference>
<dbReference type="PRINTS" id="PR01415">
    <property type="entry name" value="ANKYRIN"/>
</dbReference>
<evidence type="ECO:0000313" key="6">
    <source>
        <dbReference type="Proteomes" id="UP000596742"/>
    </source>
</evidence>
<dbReference type="PANTHER" id="PTHR24198:SF165">
    <property type="entry name" value="ANKYRIN REPEAT-CONTAINING PROTEIN-RELATED"/>
    <property type="match status" value="1"/>
</dbReference>
<dbReference type="AlphaFoldDB" id="A0A8B6CE39"/>
<dbReference type="Proteomes" id="UP000596742">
    <property type="component" value="Unassembled WGS sequence"/>
</dbReference>
<name>A0A8B6CE39_MYTGA</name>
<feature type="repeat" description="ANK" evidence="3">
    <location>
        <begin position="420"/>
        <end position="452"/>
    </location>
</feature>
<feature type="domain" description="Novel STAND NTPase 3" evidence="4">
    <location>
        <begin position="16"/>
        <end position="164"/>
    </location>
</feature>
<dbReference type="EMBL" id="UYJE01001534">
    <property type="protein sequence ID" value="VDI02937.1"/>
    <property type="molecule type" value="Genomic_DNA"/>
</dbReference>
<dbReference type="OrthoDB" id="6116247at2759"/>
<comment type="caution">
    <text evidence="5">The sequence shown here is derived from an EMBL/GenBank/DDBJ whole genome shotgun (WGS) entry which is preliminary data.</text>
</comment>
<evidence type="ECO:0000256" key="1">
    <source>
        <dbReference type="ARBA" id="ARBA00022737"/>
    </source>
</evidence>
<feature type="repeat" description="ANK" evidence="3">
    <location>
        <begin position="717"/>
        <end position="749"/>
    </location>
</feature>
<gene>
    <name evidence="5" type="ORF">MGAL_10B004689</name>
</gene>
<dbReference type="Gene3D" id="1.25.40.20">
    <property type="entry name" value="Ankyrin repeat-containing domain"/>
    <property type="match status" value="4"/>
</dbReference>
<evidence type="ECO:0000259" key="4">
    <source>
        <dbReference type="Pfam" id="PF20720"/>
    </source>
</evidence>
<evidence type="ECO:0000256" key="3">
    <source>
        <dbReference type="PROSITE-ProRule" id="PRU00023"/>
    </source>
</evidence>
<dbReference type="InterPro" id="IPR049050">
    <property type="entry name" value="nSTAND3"/>
</dbReference>
<feature type="repeat" description="ANK" evidence="3">
    <location>
        <begin position="486"/>
        <end position="518"/>
    </location>
</feature>
<proteinExistence type="predicted"/>
<dbReference type="InterPro" id="IPR027417">
    <property type="entry name" value="P-loop_NTPase"/>
</dbReference>
<dbReference type="PROSITE" id="PS50297">
    <property type="entry name" value="ANK_REP_REGION"/>
    <property type="match status" value="11"/>
</dbReference>
<reference evidence="5" key="1">
    <citation type="submission" date="2018-11" db="EMBL/GenBank/DDBJ databases">
        <authorList>
            <person name="Alioto T."/>
            <person name="Alioto T."/>
        </authorList>
    </citation>
    <scope>NUCLEOTIDE SEQUENCE</scope>
</reference>
<dbReference type="InterPro" id="IPR036770">
    <property type="entry name" value="Ankyrin_rpt-contain_sf"/>
</dbReference>
<feature type="repeat" description="ANK" evidence="3">
    <location>
        <begin position="835"/>
        <end position="867"/>
    </location>
</feature>
<dbReference type="SMART" id="SM00248">
    <property type="entry name" value="ANK"/>
    <property type="match status" value="13"/>
</dbReference>
<dbReference type="Pfam" id="PF12796">
    <property type="entry name" value="Ank_2"/>
    <property type="match status" value="4"/>
</dbReference>
<keyword evidence="2 3" id="KW-0040">ANK repeat</keyword>
<protein>
    <recommendedName>
        <fullName evidence="4">Novel STAND NTPase 3 domain-containing protein</fullName>
    </recommendedName>
</protein>
<sequence>LIKKQIEDWEKKDNMFVSTRASDYVMEQLQDNRCLTLTGPSGVGKSFIARHAALILKKEGYNIIPVELPADIKTYYHPGKQTVFIVDDICGNFTANQQQIDNWKQLLPVINTIMADKCCKIIVSCRLQVYKDDKFKILSPFKSCECNLISDKLCLTSVEKTNIAKIYIGTSMTDIDDLSSKYVFFPLLCSLYHKKEDEDVKEFFKNPFNVYERELDRLSEHGDEGNYKICSLALCVLFNNQLSEKWFQGKVKNEQRNIIEDTCEACKLNRGTSKAKLKEAIDTLDGTYICKQNGIYRTVHDKLFDFLAHYFGQKMIECLIDHGDSDLVHARFTCQKSSDDKNSNIDFIIEIPDDYLESYLERLIKDWSAGKVSAVFNNNNMKVSSFRQKLLQYLLQLDKPQQVTLANTKDTVEPKESCASGNTPLILTCYDGYTDMVQWLLHNGVDVDQCRDDGATGLLMASQEGHTDIVKLLLEKDPDVDLCNKDGCSPLCMASQQGHSDIVKLLLERNPNVDLCDKDGYSPLYRASYNGDTDIVKLLLEKNPNVDLCNKDGCSPLLWASYNGDTDIVKLLLEKDPNVDLCNKDGCSPLLLASYKGHTDIVKLLLERNPNVDLCDKDGYSPLYVASQQGHTDIVKLLLERNPNVDLCTKKGFTPLIQSCISNHTSIVQLLMKHKPDIDAQTYAGANALYFSAQNGNVEIMQLLLEKDPNVDICTKKGFTPLIQSCISNHTSIVQLLMKHKPNINAQTFDGGNALYFSAWNGNVEIMQLLLENNADCNICGHSKQKITDALNNDPSQTLDEYKQGLFVSFIKDALSNVRDYTRKKSVEYVFDVDAGSSPLHIACFIGRIDVVRCLLHHNADINMTKEDGTTPLFYACEVGHGDIVRLLLDKGADTQICRWGISVNHCNR</sequence>
<dbReference type="Pfam" id="PF00023">
    <property type="entry name" value="Ank"/>
    <property type="match status" value="2"/>
</dbReference>
<dbReference type="PROSITE" id="PS50088">
    <property type="entry name" value="ANK_REPEAT"/>
    <property type="match status" value="13"/>
</dbReference>
<evidence type="ECO:0000256" key="2">
    <source>
        <dbReference type="ARBA" id="ARBA00023043"/>
    </source>
</evidence>
<keyword evidence="1" id="KW-0677">Repeat</keyword>
<feature type="repeat" description="ANK" evidence="3">
    <location>
        <begin position="519"/>
        <end position="551"/>
    </location>
</feature>
<feature type="repeat" description="ANK" evidence="3">
    <location>
        <begin position="651"/>
        <end position="683"/>
    </location>
</feature>
<organism evidence="5 6">
    <name type="scientific">Mytilus galloprovincialis</name>
    <name type="common">Mediterranean mussel</name>
    <dbReference type="NCBI Taxonomy" id="29158"/>
    <lineage>
        <taxon>Eukaryota</taxon>
        <taxon>Metazoa</taxon>
        <taxon>Spiralia</taxon>
        <taxon>Lophotrochozoa</taxon>
        <taxon>Mollusca</taxon>
        <taxon>Bivalvia</taxon>
        <taxon>Autobranchia</taxon>
        <taxon>Pteriomorphia</taxon>
        <taxon>Mytilida</taxon>
        <taxon>Mytiloidea</taxon>
        <taxon>Mytilidae</taxon>
        <taxon>Mytilinae</taxon>
        <taxon>Mytilus</taxon>
    </lineage>
</organism>
<feature type="repeat" description="ANK" evidence="3">
    <location>
        <begin position="585"/>
        <end position="617"/>
    </location>
</feature>
<feature type="repeat" description="ANK" evidence="3">
    <location>
        <begin position="618"/>
        <end position="650"/>
    </location>
</feature>